<evidence type="ECO:0000259" key="2">
    <source>
        <dbReference type="Pfam" id="PF13358"/>
    </source>
</evidence>
<keyword evidence="4" id="KW-1185">Reference proteome</keyword>
<dbReference type="STRING" id="1427503.HE1_00028"/>
<feature type="domain" description="Tc1-like transposase DDE" evidence="2">
    <location>
        <begin position="5"/>
        <end position="35"/>
    </location>
</feature>
<feature type="region of interest" description="Disordered" evidence="1">
    <location>
        <begin position="23"/>
        <end position="46"/>
    </location>
</feature>
<evidence type="ECO:0000313" key="4">
    <source>
        <dbReference type="Proteomes" id="UP000024842"/>
    </source>
</evidence>
<dbReference type="AlphaFoldDB" id="A0A023DWK9"/>
<reference evidence="3 4" key="1">
    <citation type="journal article" date="2014" name="FEMS Microbiol. Lett.">
        <title>Draft genome sequences of three Holospora species (Holospora obtusa, Holospora undulata, and Holospora elegans), endonuclear symbiotic bacteria of the ciliate Paramecium caudatum.</title>
        <authorList>
            <person name="Dohra H."/>
            <person name="Tanaka K."/>
            <person name="Suzuki T."/>
            <person name="Fujishima M."/>
            <person name="Suzuki H."/>
        </authorList>
    </citation>
    <scope>NUCLEOTIDE SEQUENCE [LARGE SCALE GENOMIC DNA]</scope>
    <source>
        <strain evidence="3 4">E1</strain>
    </source>
</reference>
<gene>
    <name evidence="3" type="ORF">HE1_00028</name>
</gene>
<feature type="compositionally biased region" description="Basic and acidic residues" evidence="1">
    <location>
        <begin position="32"/>
        <end position="46"/>
    </location>
</feature>
<proteinExistence type="predicted"/>
<dbReference type="Gene3D" id="3.30.420.10">
    <property type="entry name" value="Ribonuclease H-like superfamily/Ribonuclease H"/>
    <property type="match status" value="1"/>
</dbReference>
<dbReference type="InterPro" id="IPR038717">
    <property type="entry name" value="Tc1-like_DDE_dom"/>
</dbReference>
<dbReference type="Proteomes" id="UP000024842">
    <property type="component" value="Unassembled WGS sequence"/>
</dbReference>
<sequence>MPLSKGKALKNMLEDSGNSLLYLPPYSPDINPIEKKGPKPNIEEEH</sequence>
<dbReference type="InterPro" id="IPR036397">
    <property type="entry name" value="RNaseH_sf"/>
</dbReference>
<dbReference type="RefSeq" id="WP_206537198.1">
    <property type="nucleotide sequence ID" value="NZ_BAUP01000009.1"/>
</dbReference>
<accession>A0A023DWK9</accession>
<dbReference type="EMBL" id="BAUP01000009">
    <property type="protein sequence ID" value="GAJ45719.1"/>
    <property type="molecule type" value="Genomic_DNA"/>
</dbReference>
<organism evidence="3 4">
    <name type="scientific">Holospora elegans E1</name>
    <dbReference type="NCBI Taxonomy" id="1427503"/>
    <lineage>
        <taxon>Bacteria</taxon>
        <taxon>Pseudomonadati</taxon>
        <taxon>Pseudomonadota</taxon>
        <taxon>Alphaproteobacteria</taxon>
        <taxon>Holosporales</taxon>
        <taxon>Holosporaceae</taxon>
        <taxon>Holospora</taxon>
    </lineage>
</organism>
<dbReference type="GO" id="GO:0003676">
    <property type="term" value="F:nucleic acid binding"/>
    <property type="evidence" value="ECO:0007669"/>
    <property type="project" value="InterPro"/>
</dbReference>
<protein>
    <recommendedName>
        <fullName evidence="2">Tc1-like transposase DDE domain-containing protein</fullName>
    </recommendedName>
</protein>
<comment type="caution">
    <text evidence="3">The sequence shown here is derived from an EMBL/GenBank/DDBJ whole genome shotgun (WGS) entry which is preliminary data.</text>
</comment>
<evidence type="ECO:0000313" key="3">
    <source>
        <dbReference type="EMBL" id="GAJ45719.1"/>
    </source>
</evidence>
<dbReference type="Pfam" id="PF13358">
    <property type="entry name" value="DDE_3"/>
    <property type="match status" value="1"/>
</dbReference>
<name>A0A023DWK9_9PROT</name>
<evidence type="ECO:0000256" key="1">
    <source>
        <dbReference type="SAM" id="MobiDB-lite"/>
    </source>
</evidence>